<sequence length="343" mass="38920">MATKYGCPRTTCVHPCDEGRNLHFLADAPPPSEKLAWSSDFFSSKPDLRAELDDVEIPAMFENLEPQEQKLQEYLARWHIRGEKCRDVLVHKHVTFAGCSETTQEQAETSLCRIYCRNVKVDEFFVATESDALAALKKADALFLCPGCGIEPIKTALEQKTKDMDEFSLHGGLVFDELKLSENIALKACGELSGFVDLGDFTEPEDKTSLSDHGLIIMFQPFQASSVQIICKAPHPVDSARHLHMTSDFPHLVKCVRNAFVSKRLQIRQGHVHVSPIKEAWKNDREAITLKVMPHITQAHVERIAFEKMRVNLAYQLFSEEVLKGLFFYKSNLQEKFRIVEPT</sequence>
<dbReference type="InterPro" id="IPR048366">
    <property type="entry name" value="TNP-like_GBD"/>
</dbReference>
<accession>A0A9J6CZJ9</accession>
<evidence type="ECO:0000313" key="4">
    <source>
        <dbReference type="Proteomes" id="UP000821866"/>
    </source>
</evidence>
<proteinExistence type="predicted"/>
<dbReference type="Pfam" id="PF21788">
    <property type="entry name" value="TNP-like_GBD"/>
    <property type="match status" value="1"/>
</dbReference>
<dbReference type="InterPro" id="IPR048365">
    <property type="entry name" value="TNP-like_RNaseH_N"/>
</dbReference>
<name>A0A9J6CZJ9_RHIMP</name>
<dbReference type="Pfam" id="PF21787">
    <property type="entry name" value="TNP-like_RNaseH_N"/>
    <property type="match status" value="1"/>
</dbReference>
<comment type="caution">
    <text evidence="3">The sequence shown here is derived from an EMBL/GenBank/DDBJ whole genome shotgun (WGS) entry which is preliminary data.</text>
</comment>
<dbReference type="EMBL" id="JABSTU010004274">
    <property type="protein sequence ID" value="KAH7964073.1"/>
    <property type="molecule type" value="Genomic_DNA"/>
</dbReference>
<dbReference type="AlphaFoldDB" id="A0A9J6CZJ9"/>
<evidence type="ECO:0000259" key="1">
    <source>
        <dbReference type="Pfam" id="PF21787"/>
    </source>
</evidence>
<reference evidence="3" key="2">
    <citation type="submission" date="2021-09" db="EMBL/GenBank/DDBJ databases">
        <authorList>
            <person name="Jia N."/>
            <person name="Wang J."/>
            <person name="Shi W."/>
            <person name="Du L."/>
            <person name="Sun Y."/>
            <person name="Zhan W."/>
            <person name="Jiang J."/>
            <person name="Wang Q."/>
            <person name="Zhang B."/>
            <person name="Ji P."/>
            <person name="Sakyi L.B."/>
            <person name="Cui X."/>
            <person name="Yuan T."/>
            <person name="Jiang B."/>
            <person name="Yang W."/>
            <person name="Lam T.T.-Y."/>
            <person name="Chang Q."/>
            <person name="Ding S."/>
            <person name="Wang X."/>
            <person name="Zhu J."/>
            <person name="Ruan X."/>
            <person name="Zhao L."/>
            <person name="Wei J."/>
            <person name="Que T."/>
            <person name="Du C."/>
            <person name="Cheng J."/>
            <person name="Dai P."/>
            <person name="Han X."/>
            <person name="Huang E."/>
            <person name="Gao Y."/>
            <person name="Liu J."/>
            <person name="Shao H."/>
            <person name="Ye R."/>
            <person name="Li L."/>
            <person name="Wei W."/>
            <person name="Wang X."/>
            <person name="Wang C."/>
            <person name="Huo Q."/>
            <person name="Li W."/>
            <person name="Guo W."/>
            <person name="Chen H."/>
            <person name="Chen S."/>
            <person name="Zhou L."/>
            <person name="Zhou L."/>
            <person name="Ni X."/>
            <person name="Tian J."/>
            <person name="Zhou Y."/>
            <person name="Sheng Y."/>
            <person name="Liu T."/>
            <person name="Pan Y."/>
            <person name="Xia L."/>
            <person name="Li J."/>
            <person name="Zhao F."/>
            <person name="Cao W."/>
        </authorList>
    </citation>
    <scope>NUCLEOTIDE SEQUENCE</scope>
    <source>
        <strain evidence="3">Rmic-2018</strain>
        <tissue evidence="3">Larvae</tissue>
    </source>
</reference>
<dbReference type="Proteomes" id="UP000821866">
    <property type="component" value="Unassembled WGS sequence"/>
</dbReference>
<evidence type="ECO:0000313" key="3">
    <source>
        <dbReference type="EMBL" id="KAH7964073.1"/>
    </source>
</evidence>
<dbReference type="VEuPathDB" id="VectorBase:LOC119165922"/>
<feature type="domain" description="Transposable element P transposase-like GTP-binding insertion" evidence="2">
    <location>
        <begin position="251"/>
        <end position="343"/>
    </location>
</feature>
<organism evidence="3 4">
    <name type="scientific">Rhipicephalus microplus</name>
    <name type="common">Cattle tick</name>
    <name type="synonym">Boophilus microplus</name>
    <dbReference type="NCBI Taxonomy" id="6941"/>
    <lineage>
        <taxon>Eukaryota</taxon>
        <taxon>Metazoa</taxon>
        <taxon>Ecdysozoa</taxon>
        <taxon>Arthropoda</taxon>
        <taxon>Chelicerata</taxon>
        <taxon>Arachnida</taxon>
        <taxon>Acari</taxon>
        <taxon>Parasitiformes</taxon>
        <taxon>Ixodida</taxon>
        <taxon>Ixodoidea</taxon>
        <taxon>Ixodidae</taxon>
        <taxon>Rhipicephalinae</taxon>
        <taxon>Rhipicephalus</taxon>
        <taxon>Boophilus</taxon>
    </lineage>
</organism>
<evidence type="ECO:0000259" key="2">
    <source>
        <dbReference type="Pfam" id="PF21788"/>
    </source>
</evidence>
<reference evidence="3" key="1">
    <citation type="journal article" date="2020" name="Cell">
        <title>Large-Scale Comparative Analyses of Tick Genomes Elucidate Their Genetic Diversity and Vector Capacities.</title>
        <authorList>
            <consortium name="Tick Genome and Microbiome Consortium (TIGMIC)"/>
            <person name="Jia N."/>
            <person name="Wang J."/>
            <person name="Shi W."/>
            <person name="Du L."/>
            <person name="Sun Y."/>
            <person name="Zhan W."/>
            <person name="Jiang J.F."/>
            <person name="Wang Q."/>
            <person name="Zhang B."/>
            <person name="Ji P."/>
            <person name="Bell-Sakyi L."/>
            <person name="Cui X.M."/>
            <person name="Yuan T.T."/>
            <person name="Jiang B.G."/>
            <person name="Yang W.F."/>
            <person name="Lam T.T."/>
            <person name="Chang Q.C."/>
            <person name="Ding S.J."/>
            <person name="Wang X.J."/>
            <person name="Zhu J.G."/>
            <person name="Ruan X.D."/>
            <person name="Zhao L."/>
            <person name="Wei J.T."/>
            <person name="Ye R.Z."/>
            <person name="Que T.C."/>
            <person name="Du C.H."/>
            <person name="Zhou Y.H."/>
            <person name="Cheng J.X."/>
            <person name="Dai P.F."/>
            <person name="Guo W.B."/>
            <person name="Han X.H."/>
            <person name="Huang E.J."/>
            <person name="Li L.F."/>
            <person name="Wei W."/>
            <person name="Gao Y.C."/>
            <person name="Liu J.Z."/>
            <person name="Shao H.Z."/>
            <person name="Wang X."/>
            <person name="Wang C.C."/>
            <person name="Yang T.C."/>
            <person name="Huo Q.B."/>
            <person name="Li W."/>
            <person name="Chen H.Y."/>
            <person name="Chen S.E."/>
            <person name="Zhou L.G."/>
            <person name="Ni X.B."/>
            <person name="Tian J.H."/>
            <person name="Sheng Y."/>
            <person name="Liu T."/>
            <person name="Pan Y.S."/>
            <person name="Xia L.Y."/>
            <person name="Li J."/>
            <person name="Zhao F."/>
            <person name="Cao W.C."/>
        </authorList>
    </citation>
    <scope>NUCLEOTIDE SEQUENCE</scope>
    <source>
        <strain evidence="3">Rmic-2018</strain>
    </source>
</reference>
<protein>
    <submittedName>
        <fullName evidence="3">Uncharacterized protein</fullName>
    </submittedName>
</protein>
<gene>
    <name evidence="3" type="ORF">HPB51_027689</name>
</gene>
<feature type="domain" description="Transposable element P transposase-like RNase H" evidence="1">
    <location>
        <begin position="155"/>
        <end position="225"/>
    </location>
</feature>
<keyword evidence="4" id="KW-1185">Reference proteome</keyword>